<dbReference type="EMBL" id="SMMG02000009">
    <property type="protein sequence ID" value="KAA3461722.1"/>
    <property type="molecule type" value="Genomic_DNA"/>
</dbReference>
<gene>
    <name evidence="1" type="ORF">EPI10_028273</name>
</gene>
<dbReference type="Proteomes" id="UP000325315">
    <property type="component" value="Unassembled WGS sequence"/>
</dbReference>
<dbReference type="AlphaFoldDB" id="A0A5B6UYU3"/>
<sequence length="88" mass="10323">MRNCMAASAEHLCIGPSLVRNRFTGLTWLGKPKKNRFRSTKFVLRLEKKRDRILGRRRFLDLAEKANRAHVSLGRMRLSKESGRWLID</sequence>
<protein>
    <submittedName>
        <fullName evidence="1">Uncharacterized protein</fullName>
    </submittedName>
</protein>
<organism evidence="1 2">
    <name type="scientific">Gossypium australe</name>
    <dbReference type="NCBI Taxonomy" id="47621"/>
    <lineage>
        <taxon>Eukaryota</taxon>
        <taxon>Viridiplantae</taxon>
        <taxon>Streptophyta</taxon>
        <taxon>Embryophyta</taxon>
        <taxon>Tracheophyta</taxon>
        <taxon>Spermatophyta</taxon>
        <taxon>Magnoliopsida</taxon>
        <taxon>eudicotyledons</taxon>
        <taxon>Gunneridae</taxon>
        <taxon>Pentapetalae</taxon>
        <taxon>rosids</taxon>
        <taxon>malvids</taxon>
        <taxon>Malvales</taxon>
        <taxon>Malvaceae</taxon>
        <taxon>Malvoideae</taxon>
        <taxon>Gossypium</taxon>
    </lineage>
</organism>
<reference evidence="2" key="1">
    <citation type="journal article" date="2019" name="Plant Biotechnol. J.">
        <title>Genome sequencing of the Australian wild diploid species Gossypium australe highlights disease resistance and delayed gland morphogenesis.</title>
        <authorList>
            <person name="Cai Y."/>
            <person name="Cai X."/>
            <person name="Wang Q."/>
            <person name="Wang P."/>
            <person name="Zhang Y."/>
            <person name="Cai C."/>
            <person name="Xu Y."/>
            <person name="Wang K."/>
            <person name="Zhou Z."/>
            <person name="Wang C."/>
            <person name="Geng S."/>
            <person name="Li B."/>
            <person name="Dong Q."/>
            <person name="Hou Y."/>
            <person name="Wang H."/>
            <person name="Ai P."/>
            <person name="Liu Z."/>
            <person name="Yi F."/>
            <person name="Sun M."/>
            <person name="An G."/>
            <person name="Cheng J."/>
            <person name="Zhang Y."/>
            <person name="Shi Q."/>
            <person name="Xie Y."/>
            <person name="Shi X."/>
            <person name="Chang Y."/>
            <person name="Huang F."/>
            <person name="Chen Y."/>
            <person name="Hong S."/>
            <person name="Mi L."/>
            <person name="Sun Q."/>
            <person name="Zhang L."/>
            <person name="Zhou B."/>
            <person name="Peng R."/>
            <person name="Zhang X."/>
            <person name="Liu F."/>
        </authorList>
    </citation>
    <scope>NUCLEOTIDE SEQUENCE [LARGE SCALE GENOMIC DNA]</scope>
    <source>
        <strain evidence="2">cv. PA1801</strain>
    </source>
</reference>
<comment type="caution">
    <text evidence="1">The sequence shown here is derived from an EMBL/GenBank/DDBJ whole genome shotgun (WGS) entry which is preliminary data.</text>
</comment>
<proteinExistence type="predicted"/>
<keyword evidence="2" id="KW-1185">Reference proteome</keyword>
<name>A0A5B6UYU3_9ROSI</name>
<evidence type="ECO:0000313" key="2">
    <source>
        <dbReference type="Proteomes" id="UP000325315"/>
    </source>
</evidence>
<accession>A0A5B6UYU3</accession>
<evidence type="ECO:0000313" key="1">
    <source>
        <dbReference type="EMBL" id="KAA3461722.1"/>
    </source>
</evidence>